<feature type="compositionally biased region" description="Acidic residues" evidence="1">
    <location>
        <begin position="492"/>
        <end position="507"/>
    </location>
</feature>
<feature type="transmembrane region" description="Helical" evidence="2">
    <location>
        <begin position="803"/>
        <end position="824"/>
    </location>
</feature>
<feature type="compositionally biased region" description="Basic and acidic residues" evidence="1">
    <location>
        <begin position="472"/>
        <end position="488"/>
    </location>
</feature>
<dbReference type="OrthoDB" id="3231000at2759"/>
<dbReference type="EMBL" id="LSBJ02000007">
    <property type="protein sequence ID" value="OAQ62370.1"/>
    <property type="molecule type" value="Genomic_DNA"/>
</dbReference>
<feature type="transmembrane region" description="Helical" evidence="2">
    <location>
        <begin position="831"/>
        <end position="855"/>
    </location>
</feature>
<comment type="caution">
    <text evidence="3">The sequence shown here is derived from an EMBL/GenBank/DDBJ whole genome shotgun (WGS) entry which is preliminary data.</text>
</comment>
<keyword evidence="2" id="KW-0812">Transmembrane</keyword>
<feature type="transmembrane region" description="Helical" evidence="2">
    <location>
        <begin position="719"/>
        <end position="736"/>
    </location>
</feature>
<reference evidence="3 4" key="1">
    <citation type="journal article" date="2016" name="PLoS Pathog.">
        <title>Biosynthesis of antibiotic leucinostatins in bio-control fungus Purpureocillium lilacinum and their inhibition on phytophthora revealed by genome mining.</title>
        <authorList>
            <person name="Wang G."/>
            <person name="Liu Z."/>
            <person name="Lin R."/>
            <person name="Li E."/>
            <person name="Mao Z."/>
            <person name="Ling J."/>
            <person name="Yang Y."/>
            <person name="Yin W.B."/>
            <person name="Xie B."/>
        </authorList>
    </citation>
    <scope>NUCLEOTIDE SEQUENCE [LARGE SCALE GENOMIC DNA]</scope>
    <source>
        <strain evidence="3">170</strain>
    </source>
</reference>
<proteinExistence type="predicted"/>
<dbReference type="AlphaFoldDB" id="A0A179FAN7"/>
<feature type="compositionally biased region" description="Polar residues" evidence="1">
    <location>
        <begin position="7"/>
        <end position="28"/>
    </location>
</feature>
<dbReference type="Gene3D" id="1.20.58.340">
    <property type="entry name" value="Magnesium transport protein CorA, transmembrane region"/>
    <property type="match status" value="1"/>
</dbReference>
<evidence type="ECO:0000256" key="2">
    <source>
        <dbReference type="SAM" id="Phobius"/>
    </source>
</evidence>
<protein>
    <submittedName>
        <fullName evidence="3">Mg2+ transporter protein, CorA-like/Zinc transport protein ZntB</fullName>
    </submittedName>
</protein>
<evidence type="ECO:0000313" key="3">
    <source>
        <dbReference type="EMBL" id="OAQ62370.1"/>
    </source>
</evidence>
<evidence type="ECO:0000313" key="4">
    <source>
        <dbReference type="Proteomes" id="UP000078397"/>
    </source>
</evidence>
<feature type="compositionally biased region" description="Polar residues" evidence="1">
    <location>
        <begin position="40"/>
        <end position="55"/>
    </location>
</feature>
<dbReference type="KEGG" id="pchm:VFPPC_07001"/>
<keyword evidence="2" id="KW-1133">Transmembrane helix</keyword>
<organism evidence="3 4">
    <name type="scientific">Pochonia chlamydosporia 170</name>
    <dbReference type="NCBI Taxonomy" id="1380566"/>
    <lineage>
        <taxon>Eukaryota</taxon>
        <taxon>Fungi</taxon>
        <taxon>Dikarya</taxon>
        <taxon>Ascomycota</taxon>
        <taxon>Pezizomycotina</taxon>
        <taxon>Sordariomycetes</taxon>
        <taxon>Hypocreomycetidae</taxon>
        <taxon>Hypocreales</taxon>
        <taxon>Clavicipitaceae</taxon>
        <taxon>Pochonia</taxon>
    </lineage>
</organism>
<name>A0A179FAN7_METCM</name>
<dbReference type="GO" id="GO:0016020">
    <property type="term" value="C:membrane"/>
    <property type="evidence" value="ECO:0007669"/>
    <property type="project" value="InterPro"/>
</dbReference>
<keyword evidence="4" id="KW-1185">Reference proteome</keyword>
<dbReference type="GO" id="GO:0046873">
    <property type="term" value="F:metal ion transmembrane transporter activity"/>
    <property type="evidence" value="ECO:0007669"/>
    <property type="project" value="InterPro"/>
</dbReference>
<feature type="transmembrane region" description="Helical" evidence="2">
    <location>
        <begin position="779"/>
        <end position="797"/>
    </location>
</feature>
<dbReference type="Proteomes" id="UP000078397">
    <property type="component" value="Unassembled WGS sequence"/>
</dbReference>
<dbReference type="STRING" id="1380566.A0A179FAN7"/>
<keyword evidence="2" id="KW-0472">Membrane</keyword>
<evidence type="ECO:0000256" key="1">
    <source>
        <dbReference type="SAM" id="MobiDB-lite"/>
    </source>
</evidence>
<sequence length="908" mass="104360">MPRRSRASVNQTDSQDTYALDWPQSQRWNPDYNVPRNSLEDASNLTQASTWSPDQANIGPPASKTRTNTDTARRIKAEAHETRQRSHGLHGTAEIKPQLLPDLSHWLETLAEIYMNNLENRARWDPRWLSVTRREKHEGLKCSTITILDYINDESTPRKTAVTEKAELCAALQSRPKECAVRVLLVDDLSRFVMGALGQLYSIDAEFWFDHLTNSGYAASDSQLKVSNAVWMNWAERETRFRHRSLPGIGQRTQWNSPNRTRGRGWGHVRWARLGLMHYLGKKGFNEDEIEYRIGDGRWLVERDVFLDKYGFFMTRRRLIRHAMAVKRSKKSMEGDKLQTRAKASNIYRAYSTFDGLPKNVTAWKNRDLRVVAPEGTSFWSGKDEHGQRIDIVVFDPPRCMTNSLTNETTPSLTFMPRPMEIESYSDDELWRTAEVEETFLDPPPPLTPKKDIKKKRKEDLAQRRKQNKKFGLKDFHHSEGNDEEHGVSTESESESESDYTSDDEYDQDYENELRAEYKNPKSHSRDRDFARKYALSTSKLAERLLSNTPTQAMLQDESLIPSILHQLVLDDFWQLLAEMRLELDHLDNDLTATLYEQLVESIGNSTRQNLTWMRSTLQELCDWVNHLQKSFMILKVPQHDHQEIVELNAEVQDLQRRSEQTMNLLVSSMTLAQSSTVIEQTSGINKLTELAFFFIPVSFITSIFSMQVFELTSAPPRIWTWGLALSVVALTTYLIRVSIRSPSFRIVLLHFRATILNRFSPPGAGTASRRLNTVGNRAIAKFIFFFTAVMSLLSMVVLPIMFLLFLAMGGLWLGIIGVALYFIVTRWPEVAVLVPCFISIPISLLGMAACWNWSDEISDWGLAVILWGGEWIKWIFPAQWTLDTVDDEDLAKEGVNTYARQAIVLAT</sequence>
<dbReference type="GeneID" id="28849930"/>
<feature type="region of interest" description="Disordered" evidence="1">
    <location>
        <begin position="1"/>
        <end position="71"/>
    </location>
</feature>
<accession>A0A179FAN7</accession>
<dbReference type="InterPro" id="IPR002523">
    <property type="entry name" value="MgTranspt_CorA/ZnTranspt_ZntB"/>
</dbReference>
<gene>
    <name evidence="3" type="ORF">VFPPC_07001</name>
</gene>
<dbReference type="RefSeq" id="XP_018140074.1">
    <property type="nucleotide sequence ID" value="XM_018285936.1"/>
</dbReference>
<feature type="region of interest" description="Disordered" evidence="1">
    <location>
        <begin position="436"/>
        <end position="507"/>
    </location>
</feature>
<dbReference type="Pfam" id="PF01544">
    <property type="entry name" value="CorA"/>
    <property type="match status" value="1"/>
</dbReference>